<sequence length="402" mass="44661">MSHSISEFQASNAIFYRVNYNLPNVNLPIFAITTNNLAIINDSPEQELSYEEAVERLREEVLGLVTEIADSSKTDEEVDALKAVMDKKCSKLTAIEKAISMVLPNQGPSPKTVIIQGIPKSSVVPVNLPLFQWFGRVKDEKKKNHELDLDNHLQRLLSPCLPDDLRNWLNGFLKVSGSSKTTWATLKGAIIGRFGTPRELLRCTKGNEESIDGFIERFKSLRARAEINDKCVVAIMVFFDAFPKDTARLLMVAMSQAPESSFYDIDYYVSSLVRKMDMMAMETGQESLESVFVGRKRDANLPVSNEEKKYRYAPSFNDNGIQIGSSSRSHESSQSSRSSNLHFGKTFSQHVADGTCAKCNGLRPKGQSHQCNTAICSGGSCCIKGPGKSHMEGQGAILRFIR</sequence>
<evidence type="ECO:0008006" key="3">
    <source>
        <dbReference type="Google" id="ProtNLM"/>
    </source>
</evidence>
<reference evidence="1" key="1">
    <citation type="submission" date="2014-09" db="EMBL/GenBank/DDBJ databases">
        <title>Draft genome sequence of an oleaginous Mucoromycotina fungus Mucor ambiguus NBRC6742.</title>
        <authorList>
            <person name="Takeda I."/>
            <person name="Yamane N."/>
            <person name="Morita T."/>
            <person name="Tamano K."/>
            <person name="Machida M."/>
            <person name="Baker S."/>
            <person name="Koike H."/>
        </authorList>
    </citation>
    <scope>NUCLEOTIDE SEQUENCE</scope>
    <source>
        <strain evidence="1">NBRC 6742</strain>
    </source>
</reference>
<evidence type="ECO:0000313" key="2">
    <source>
        <dbReference type="Proteomes" id="UP000053815"/>
    </source>
</evidence>
<name>A0A0C9MZ67_9FUNG</name>
<dbReference type="AlphaFoldDB" id="A0A0C9MZ67"/>
<protein>
    <recommendedName>
        <fullName evidence="3">Retrotransposon gag domain-containing protein</fullName>
    </recommendedName>
</protein>
<dbReference type="EMBL" id="DF836456">
    <property type="protein sequence ID" value="GAN07573.1"/>
    <property type="molecule type" value="Genomic_DNA"/>
</dbReference>
<proteinExistence type="predicted"/>
<dbReference type="OrthoDB" id="2288643at2759"/>
<dbReference type="STRING" id="91626.A0A0C9MZ67"/>
<organism evidence="1">
    <name type="scientific">Mucor ambiguus</name>
    <dbReference type="NCBI Taxonomy" id="91626"/>
    <lineage>
        <taxon>Eukaryota</taxon>
        <taxon>Fungi</taxon>
        <taxon>Fungi incertae sedis</taxon>
        <taxon>Mucoromycota</taxon>
        <taxon>Mucoromycotina</taxon>
        <taxon>Mucoromycetes</taxon>
        <taxon>Mucorales</taxon>
        <taxon>Mucorineae</taxon>
        <taxon>Mucoraceae</taxon>
        <taxon>Mucor</taxon>
    </lineage>
</organism>
<evidence type="ECO:0000313" key="1">
    <source>
        <dbReference type="EMBL" id="GAN07573.1"/>
    </source>
</evidence>
<keyword evidence="2" id="KW-1185">Reference proteome</keyword>
<dbReference type="Proteomes" id="UP000053815">
    <property type="component" value="Unassembled WGS sequence"/>
</dbReference>
<gene>
    <name evidence="1" type="ORF">MAM1_0167d07073</name>
</gene>
<accession>A0A0C9MZ67</accession>